<dbReference type="GO" id="GO:0015079">
    <property type="term" value="F:potassium ion transmembrane transporter activity"/>
    <property type="evidence" value="ECO:0007669"/>
    <property type="project" value="InterPro"/>
</dbReference>
<keyword evidence="3" id="KW-0630">Potassium</keyword>
<name>A0A381YMJ4_9ZZZZ</name>
<evidence type="ECO:0000259" key="6">
    <source>
        <dbReference type="PROSITE" id="PS51201"/>
    </source>
</evidence>
<evidence type="ECO:0000256" key="3">
    <source>
        <dbReference type="ARBA" id="ARBA00022958"/>
    </source>
</evidence>
<dbReference type="PROSITE" id="PS51201">
    <property type="entry name" value="RCK_N"/>
    <property type="match status" value="2"/>
</dbReference>
<dbReference type="InterPro" id="IPR006037">
    <property type="entry name" value="RCK_C"/>
</dbReference>
<dbReference type="GO" id="GO:0005886">
    <property type="term" value="C:plasma membrane"/>
    <property type="evidence" value="ECO:0007669"/>
    <property type="project" value="InterPro"/>
</dbReference>
<keyword evidence="5" id="KW-0406">Ion transport</keyword>
<evidence type="ECO:0000259" key="7">
    <source>
        <dbReference type="PROSITE" id="PS51202"/>
    </source>
</evidence>
<keyword evidence="4" id="KW-0520">NAD</keyword>
<dbReference type="InterPro" id="IPR036291">
    <property type="entry name" value="NAD(P)-bd_dom_sf"/>
</dbReference>
<feature type="domain" description="RCK N-terminal" evidence="6">
    <location>
        <begin position="229"/>
        <end position="346"/>
    </location>
</feature>
<feature type="domain" description="RCK C-terminal" evidence="7">
    <location>
        <begin position="142"/>
        <end position="223"/>
    </location>
</feature>
<dbReference type="PANTHER" id="PTHR43833">
    <property type="entry name" value="POTASSIUM CHANNEL PROTEIN 2-RELATED-RELATED"/>
    <property type="match status" value="1"/>
</dbReference>
<dbReference type="InterPro" id="IPR050721">
    <property type="entry name" value="Trk_Ktr_HKT_K-transport"/>
</dbReference>
<keyword evidence="2" id="KW-0633">Potassium transport</keyword>
<dbReference type="SUPFAM" id="SSF51735">
    <property type="entry name" value="NAD(P)-binding Rossmann-fold domains"/>
    <property type="match status" value="2"/>
</dbReference>
<dbReference type="AlphaFoldDB" id="A0A381YMJ4"/>
<dbReference type="SUPFAM" id="SSF116726">
    <property type="entry name" value="TrkA C-terminal domain-like"/>
    <property type="match status" value="2"/>
</dbReference>
<evidence type="ECO:0000256" key="4">
    <source>
        <dbReference type="ARBA" id="ARBA00023027"/>
    </source>
</evidence>
<dbReference type="PROSITE" id="PS51202">
    <property type="entry name" value="RCK_C"/>
    <property type="match status" value="2"/>
</dbReference>
<reference evidence="8" key="1">
    <citation type="submission" date="2018-05" db="EMBL/GenBank/DDBJ databases">
        <authorList>
            <person name="Lanie J.A."/>
            <person name="Ng W.-L."/>
            <person name="Kazmierczak K.M."/>
            <person name="Andrzejewski T.M."/>
            <person name="Davidsen T.M."/>
            <person name="Wayne K.J."/>
            <person name="Tettelin H."/>
            <person name="Glass J.I."/>
            <person name="Rusch D."/>
            <person name="Podicherti R."/>
            <person name="Tsui H.-C.T."/>
            <person name="Winkler M.E."/>
        </authorList>
    </citation>
    <scope>NUCLEOTIDE SEQUENCE</scope>
</reference>
<evidence type="ECO:0008006" key="9">
    <source>
        <dbReference type="Google" id="ProtNLM"/>
    </source>
</evidence>
<keyword evidence="1" id="KW-0813">Transport</keyword>
<dbReference type="PANTHER" id="PTHR43833:SF5">
    <property type="entry name" value="TRK SYSTEM POTASSIUM UPTAKE PROTEIN TRKA"/>
    <property type="match status" value="1"/>
</dbReference>
<dbReference type="Pfam" id="PF02080">
    <property type="entry name" value="TrkA_C"/>
    <property type="match status" value="2"/>
</dbReference>
<accession>A0A381YMJ4</accession>
<evidence type="ECO:0000256" key="2">
    <source>
        <dbReference type="ARBA" id="ARBA00022538"/>
    </source>
</evidence>
<dbReference type="EMBL" id="UINC01018599">
    <property type="protein sequence ID" value="SVA78266.1"/>
    <property type="molecule type" value="Genomic_DNA"/>
</dbReference>
<gene>
    <name evidence="8" type="ORF">METZ01_LOCUS131120</name>
</gene>
<organism evidence="8">
    <name type="scientific">marine metagenome</name>
    <dbReference type="NCBI Taxonomy" id="408172"/>
    <lineage>
        <taxon>unclassified sequences</taxon>
        <taxon>metagenomes</taxon>
        <taxon>ecological metagenomes</taxon>
    </lineage>
</organism>
<feature type="domain" description="RCK N-terminal" evidence="6">
    <location>
        <begin position="1"/>
        <end position="122"/>
    </location>
</feature>
<protein>
    <recommendedName>
        <fullName evidence="9">Trk system potassium uptake protein TrkA</fullName>
    </recommendedName>
</protein>
<dbReference type="Gene3D" id="3.30.70.1450">
    <property type="entry name" value="Regulator of K+ conductance, C-terminal domain"/>
    <property type="match status" value="2"/>
</dbReference>
<evidence type="ECO:0000256" key="5">
    <source>
        <dbReference type="ARBA" id="ARBA00023065"/>
    </source>
</evidence>
<dbReference type="InterPro" id="IPR003148">
    <property type="entry name" value="RCK_N"/>
</dbReference>
<dbReference type="PRINTS" id="PR00335">
    <property type="entry name" value="KUPTAKETRKA"/>
</dbReference>
<dbReference type="Pfam" id="PF02254">
    <property type="entry name" value="TrkA_N"/>
    <property type="match status" value="2"/>
</dbReference>
<evidence type="ECO:0000256" key="1">
    <source>
        <dbReference type="ARBA" id="ARBA00022448"/>
    </source>
</evidence>
<feature type="domain" description="RCK C-terminal" evidence="7">
    <location>
        <begin position="366"/>
        <end position="445"/>
    </location>
</feature>
<dbReference type="InterPro" id="IPR006036">
    <property type="entry name" value="K_uptake_TrkA"/>
</dbReference>
<sequence>MRIVIGGGGEISLQFARELSADYDVVVIEDDPEILRPFEVLDVQIARGKPTHIATLQGLELSARDKFVACSDSDEQNILACMAAKRLGEEGLFTFCFVSKEEYYKSFRRETDDDIFDIDKVIWPQQRLANEIALIAREPEAIDVEHFAGGKIDLMEYRIDEDSSLVGKRVTEAGLPKRVLAVALISDGRVSIPRADTLFDPGDKVIFMGEHEPLTKFARSVFQKGKTKVNTVTVIGGGTVGVMVAKELQHDKGVELKLIEVDQERCGEIASELDCMVLYGNGSDLSLLREEEIAKSDVLVSVTSDDEKNLLGSLLAKQMGIPKIITRVNNPTNIGLFEGVGIDVAINALSTAVDAVQTMLRAPKSSLHATLEQGKAAVIEIEVPEDWPVGKKVKDLDKVPGAIVGAVVSEKRKIVPHGDDLLEPGDHLLVVATKDAKKKVEKYFG</sequence>
<dbReference type="NCBIfam" id="NF007039">
    <property type="entry name" value="PRK09496.3-2"/>
    <property type="match status" value="1"/>
</dbReference>
<proteinExistence type="predicted"/>
<dbReference type="InterPro" id="IPR036721">
    <property type="entry name" value="RCK_C_sf"/>
</dbReference>
<dbReference type="Gene3D" id="3.40.50.720">
    <property type="entry name" value="NAD(P)-binding Rossmann-like Domain"/>
    <property type="match status" value="2"/>
</dbReference>
<evidence type="ECO:0000313" key="8">
    <source>
        <dbReference type="EMBL" id="SVA78266.1"/>
    </source>
</evidence>